<feature type="transmembrane region" description="Helical" evidence="19">
    <location>
        <begin position="307"/>
        <end position="329"/>
    </location>
</feature>
<accession>A0A0Q3GYD3</accession>
<reference evidence="24" key="3">
    <citation type="submission" date="2018-08" db="UniProtKB">
        <authorList>
            <consortium name="EnsemblPlants"/>
        </authorList>
    </citation>
    <scope>IDENTIFICATION</scope>
    <source>
        <strain evidence="24">cv. Bd21</strain>
    </source>
</reference>
<dbReference type="FunFam" id="1.10.510.10:FF:000060">
    <property type="entry name" value="G-type lectin S-receptor-like serine/threonine-protein kinase"/>
    <property type="match status" value="1"/>
</dbReference>
<evidence type="ECO:0000256" key="16">
    <source>
        <dbReference type="ARBA" id="ARBA00048679"/>
    </source>
</evidence>
<dbReference type="PROSITE" id="PS00108">
    <property type="entry name" value="PROTEIN_KINASE_ST"/>
    <property type="match status" value="1"/>
</dbReference>
<evidence type="ECO:0000256" key="2">
    <source>
        <dbReference type="ARBA" id="ARBA00012513"/>
    </source>
</evidence>
<dbReference type="InterPro" id="IPR001245">
    <property type="entry name" value="Ser-Thr/Tyr_kinase_cat_dom"/>
</dbReference>
<dbReference type="PANTHER" id="PTHR27002">
    <property type="entry name" value="RECEPTOR-LIKE SERINE/THREONINE-PROTEIN KINASE SD1-8"/>
    <property type="match status" value="1"/>
</dbReference>
<evidence type="ECO:0000313" key="25">
    <source>
        <dbReference type="Proteomes" id="UP000008810"/>
    </source>
</evidence>
<keyword evidence="8 17" id="KW-0547">Nucleotide-binding</keyword>
<dbReference type="GO" id="GO:0004674">
    <property type="term" value="F:protein serine/threonine kinase activity"/>
    <property type="evidence" value="ECO:0000318"/>
    <property type="project" value="GO_Central"/>
</dbReference>
<evidence type="ECO:0000256" key="9">
    <source>
        <dbReference type="ARBA" id="ARBA00022777"/>
    </source>
</evidence>
<keyword evidence="5 19" id="KW-0812">Transmembrane</keyword>
<feature type="binding site" evidence="17">
    <location>
        <position position="410"/>
    </location>
    <ligand>
        <name>ATP</name>
        <dbReference type="ChEBI" id="CHEBI:30616"/>
    </ligand>
</feature>
<evidence type="ECO:0000313" key="24">
    <source>
        <dbReference type="EnsemblPlants" id="KQK15904"/>
    </source>
</evidence>
<dbReference type="PROSITE" id="PS00107">
    <property type="entry name" value="PROTEIN_KINASE_ATP"/>
    <property type="match status" value="1"/>
</dbReference>
<reference evidence="23 24" key="1">
    <citation type="journal article" date="2010" name="Nature">
        <title>Genome sequencing and analysis of the model grass Brachypodium distachyon.</title>
        <authorList>
            <consortium name="International Brachypodium Initiative"/>
        </authorList>
    </citation>
    <scope>NUCLEOTIDE SEQUENCE [LARGE SCALE GENOMIC DNA]</scope>
    <source>
        <strain evidence="23 24">Bd21</strain>
    </source>
</reference>
<keyword evidence="4" id="KW-0808">Transferase</keyword>
<dbReference type="CDD" id="cd23509">
    <property type="entry name" value="Gnk2-like"/>
    <property type="match status" value="2"/>
</dbReference>
<dbReference type="GO" id="GO:0005524">
    <property type="term" value="F:ATP binding"/>
    <property type="evidence" value="ECO:0007669"/>
    <property type="project" value="UniProtKB-UniRule"/>
</dbReference>
<keyword evidence="6 20" id="KW-0732">Signal</keyword>
<evidence type="ECO:0000256" key="18">
    <source>
        <dbReference type="SAM" id="MobiDB-lite"/>
    </source>
</evidence>
<feature type="signal peptide" evidence="20">
    <location>
        <begin position="1"/>
        <end position="27"/>
    </location>
</feature>
<dbReference type="Pfam" id="PF01657">
    <property type="entry name" value="Stress-antifung"/>
    <property type="match status" value="2"/>
</dbReference>
<gene>
    <name evidence="24" type="primary">LOC100827116</name>
    <name evidence="23" type="ORF">BRADI_1g25693v3</name>
</gene>
<dbReference type="InterPro" id="IPR038408">
    <property type="entry name" value="GNK2_sf"/>
</dbReference>
<evidence type="ECO:0000256" key="6">
    <source>
        <dbReference type="ARBA" id="ARBA00022729"/>
    </source>
</evidence>
<dbReference type="GO" id="GO:0005886">
    <property type="term" value="C:plasma membrane"/>
    <property type="evidence" value="ECO:0000318"/>
    <property type="project" value="GO_Central"/>
</dbReference>
<evidence type="ECO:0000259" key="21">
    <source>
        <dbReference type="PROSITE" id="PS50011"/>
    </source>
</evidence>
<dbReference type="PROSITE" id="PS50011">
    <property type="entry name" value="PROTEIN_KINASE_DOM"/>
    <property type="match status" value="1"/>
</dbReference>
<dbReference type="AlphaFoldDB" id="A0A0Q3GYD3"/>
<evidence type="ECO:0000256" key="1">
    <source>
        <dbReference type="ARBA" id="ARBA00004167"/>
    </source>
</evidence>
<dbReference type="InterPro" id="IPR000719">
    <property type="entry name" value="Prot_kinase_dom"/>
</dbReference>
<keyword evidence="7" id="KW-0677">Repeat</keyword>
<keyword evidence="13" id="KW-1015">Disulfide bond</keyword>
<evidence type="ECO:0000256" key="4">
    <source>
        <dbReference type="ARBA" id="ARBA00022679"/>
    </source>
</evidence>
<reference evidence="23" key="2">
    <citation type="submission" date="2017-06" db="EMBL/GenBank/DDBJ databases">
        <title>WGS assembly of Brachypodium distachyon.</title>
        <authorList>
            <consortium name="The International Brachypodium Initiative"/>
            <person name="Lucas S."/>
            <person name="Harmon-Smith M."/>
            <person name="Lail K."/>
            <person name="Tice H."/>
            <person name="Grimwood J."/>
            <person name="Bruce D."/>
            <person name="Barry K."/>
            <person name="Shu S."/>
            <person name="Lindquist E."/>
            <person name="Wang M."/>
            <person name="Pitluck S."/>
            <person name="Vogel J.P."/>
            <person name="Garvin D.F."/>
            <person name="Mockler T.C."/>
            <person name="Schmutz J."/>
            <person name="Rokhsar D."/>
            <person name="Bevan M.W."/>
        </authorList>
    </citation>
    <scope>NUCLEOTIDE SEQUENCE</scope>
    <source>
        <strain evidence="23">Bd21</strain>
    </source>
</reference>
<dbReference type="PANTHER" id="PTHR27002:SF1058">
    <property type="entry name" value="OS01G0568800 PROTEIN"/>
    <property type="match status" value="1"/>
</dbReference>
<keyword evidence="14" id="KW-0325">Glycoprotein</keyword>
<dbReference type="Gramene" id="KQK15904">
    <property type="protein sequence ID" value="KQK15904"/>
    <property type="gene ID" value="BRADI_1g25693v3"/>
</dbReference>
<evidence type="ECO:0000256" key="7">
    <source>
        <dbReference type="ARBA" id="ARBA00022737"/>
    </source>
</evidence>
<name>A0A0Q3GYD3_BRADI</name>
<keyword evidence="3" id="KW-0723">Serine/threonine-protein kinase</keyword>
<dbReference type="FunFam" id="3.30.200.20:FF:000195">
    <property type="entry name" value="G-type lectin S-receptor-like serine/threonine-protein kinase"/>
    <property type="match status" value="1"/>
</dbReference>
<feature type="chain" id="PRO_5043129179" description="non-specific serine/threonine protein kinase" evidence="20">
    <location>
        <begin position="28"/>
        <end position="696"/>
    </location>
</feature>
<protein>
    <recommendedName>
        <fullName evidence="2">non-specific serine/threonine protein kinase</fullName>
        <ecNumber evidence="2">2.7.11.1</ecNumber>
    </recommendedName>
</protein>
<feature type="compositionally biased region" description="Pro residues" evidence="18">
    <location>
        <begin position="276"/>
        <end position="288"/>
    </location>
</feature>
<dbReference type="Gene3D" id="3.30.200.20">
    <property type="entry name" value="Phosphorylase Kinase, domain 1"/>
    <property type="match status" value="1"/>
</dbReference>
<evidence type="ECO:0000256" key="12">
    <source>
        <dbReference type="ARBA" id="ARBA00023136"/>
    </source>
</evidence>
<dbReference type="Pfam" id="PF07714">
    <property type="entry name" value="PK_Tyr_Ser-Thr"/>
    <property type="match status" value="1"/>
</dbReference>
<organism evidence="23">
    <name type="scientific">Brachypodium distachyon</name>
    <name type="common">Purple false brome</name>
    <name type="synonym">Trachynia distachya</name>
    <dbReference type="NCBI Taxonomy" id="15368"/>
    <lineage>
        <taxon>Eukaryota</taxon>
        <taxon>Viridiplantae</taxon>
        <taxon>Streptophyta</taxon>
        <taxon>Embryophyta</taxon>
        <taxon>Tracheophyta</taxon>
        <taxon>Spermatophyta</taxon>
        <taxon>Magnoliopsida</taxon>
        <taxon>Liliopsida</taxon>
        <taxon>Poales</taxon>
        <taxon>Poaceae</taxon>
        <taxon>BOP clade</taxon>
        <taxon>Pooideae</taxon>
        <taxon>Stipodae</taxon>
        <taxon>Brachypodieae</taxon>
        <taxon>Brachypodium</taxon>
    </lineage>
</organism>
<evidence type="ECO:0000256" key="10">
    <source>
        <dbReference type="ARBA" id="ARBA00022840"/>
    </source>
</evidence>
<dbReference type="InterPro" id="IPR011009">
    <property type="entry name" value="Kinase-like_dom_sf"/>
</dbReference>
<dbReference type="CDD" id="cd14066">
    <property type="entry name" value="STKc_IRAK"/>
    <property type="match status" value="1"/>
</dbReference>
<evidence type="ECO:0000256" key="14">
    <source>
        <dbReference type="ARBA" id="ARBA00023180"/>
    </source>
</evidence>
<keyword evidence="10 17" id="KW-0067">ATP-binding</keyword>
<feature type="region of interest" description="Disordered" evidence="18">
    <location>
        <begin position="276"/>
        <end position="296"/>
    </location>
</feature>
<evidence type="ECO:0000256" key="11">
    <source>
        <dbReference type="ARBA" id="ARBA00022989"/>
    </source>
</evidence>
<dbReference type="RefSeq" id="XP_014751866.1">
    <property type="nucleotide sequence ID" value="XM_014896380.2"/>
</dbReference>
<evidence type="ECO:0000256" key="3">
    <source>
        <dbReference type="ARBA" id="ARBA00022527"/>
    </source>
</evidence>
<feature type="domain" description="Gnk2-homologous" evidence="22">
    <location>
        <begin position="28"/>
        <end position="136"/>
    </location>
</feature>
<comment type="subcellular location">
    <subcellularLocation>
        <location evidence="1">Membrane</location>
        <topology evidence="1">Single-pass membrane protein</topology>
    </subcellularLocation>
</comment>
<dbReference type="EC" id="2.7.11.1" evidence="2"/>
<dbReference type="Proteomes" id="UP000008810">
    <property type="component" value="Chromosome 1"/>
</dbReference>
<evidence type="ECO:0000256" key="19">
    <source>
        <dbReference type="SAM" id="Phobius"/>
    </source>
</evidence>
<dbReference type="InterPro" id="IPR002902">
    <property type="entry name" value="GNK2"/>
</dbReference>
<evidence type="ECO:0000256" key="17">
    <source>
        <dbReference type="PROSITE-ProRule" id="PRU10141"/>
    </source>
</evidence>
<evidence type="ECO:0000256" key="20">
    <source>
        <dbReference type="SAM" id="SignalP"/>
    </source>
</evidence>
<keyword evidence="11 19" id="KW-1133">Transmembrane helix</keyword>
<dbReference type="InterPro" id="IPR017441">
    <property type="entry name" value="Protein_kinase_ATP_BS"/>
</dbReference>
<evidence type="ECO:0000256" key="15">
    <source>
        <dbReference type="ARBA" id="ARBA00047899"/>
    </source>
</evidence>
<evidence type="ECO:0000256" key="8">
    <source>
        <dbReference type="ARBA" id="ARBA00022741"/>
    </source>
</evidence>
<comment type="catalytic activity">
    <reaction evidence="15">
        <text>L-threonyl-[protein] + ATP = O-phospho-L-threonyl-[protein] + ADP + H(+)</text>
        <dbReference type="Rhea" id="RHEA:46608"/>
        <dbReference type="Rhea" id="RHEA-COMP:11060"/>
        <dbReference type="Rhea" id="RHEA-COMP:11605"/>
        <dbReference type="ChEBI" id="CHEBI:15378"/>
        <dbReference type="ChEBI" id="CHEBI:30013"/>
        <dbReference type="ChEBI" id="CHEBI:30616"/>
        <dbReference type="ChEBI" id="CHEBI:61977"/>
        <dbReference type="ChEBI" id="CHEBI:456216"/>
        <dbReference type="EC" id="2.7.11.1"/>
    </reaction>
</comment>
<dbReference type="Gene3D" id="3.30.430.20">
    <property type="entry name" value="Gnk2 domain, C-X8-C-X2-C motif"/>
    <property type="match status" value="2"/>
</dbReference>
<feature type="domain" description="Gnk2-homologous" evidence="22">
    <location>
        <begin position="142"/>
        <end position="259"/>
    </location>
</feature>
<keyword evidence="12 19" id="KW-0472">Membrane</keyword>
<comment type="catalytic activity">
    <reaction evidence="16">
        <text>L-seryl-[protein] + ATP = O-phospho-L-seryl-[protein] + ADP + H(+)</text>
        <dbReference type="Rhea" id="RHEA:17989"/>
        <dbReference type="Rhea" id="RHEA-COMP:9863"/>
        <dbReference type="Rhea" id="RHEA-COMP:11604"/>
        <dbReference type="ChEBI" id="CHEBI:15378"/>
        <dbReference type="ChEBI" id="CHEBI:29999"/>
        <dbReference type="ChEBI" id="CHEBI:30616"/>
        <dbReference type="ChEBI" id="CHEBI:83421"/>
        <dbReference type="ChEBI" id="CHEBI:456216"/>
        <dbReference type="EC" id="2.7.11.1"/>
    </reaction>
</comment>
<proteinExistence type="predicted"/>
<dbReference type="EMBL" id="CM000880">
    <property type="protein sequence ID" value="KQK15904.1"/>
    <property type="molecule type" value="Genomic_DNA"/>
</dbReference>
<dbReference type="PROSITE" id="PS51473">
    <property type="entry name" value="GNK2"/>
    <property type="match status" value="2"/>
</dbReference>
<keyword evidence="25" id="KW-1185">Reference proteome</keyword>
<evidence type="ECO:0000259" key="22">
    <source>
        <dbReference type="PROSITE" id="PS51473"/>
    </source>
</evidence>
<sequence length="696" mass="77196">MKSLPRRLVVPILLLLISYLQPPLATGNTYATVCGKTGKYKANSTYQDNVRSVTEYIANEASFSGGNGFATTTIGAGPDTVHGLGICRGDTPDNVNCYQWLSTASEAASNSIICPYDKDATFFYDGCIMRFSDQDFLSSKDNEPVVILNNTEMAMPAAVAGSFDVLVDTLLNRTAEHAAAAADAGKKKMATGEAVFSAGDPSPETKVYSLAQCTPDMATAWCRDCLAHLMDKLALRIRGALGERVSGVRCNVRFEVYPFYVGEAMVRIEGTTLAPSPAPFPSSPPPTPREVVTPVSSPNKGGIKNKIWIIAVSASLALLLFSILFAFMWTRSRQRDKRNTNSQLQVAPPSTEEAIMIWRMEEGHSEFSTFEFSQIVDATNNFSEINKLGEGGFGRVYKGQLPNGLEIAVKRLAQHSGQGLNEFKTEIQLIAKLQHTNLVRLLGCCIQGEEKILIYEYMLNKSLDFFIFDTTRRSLLNWNRRRHIIEGIAQGLLYLHKHSRWRVIHRDLKASNILLDDNMNPKISDFGLARIFGSNETHANTSRVMGTHGYMAPEYASEGQFSIKSDVFSFGVLLLEIISGKRNNGFHQTGNYGNLLGYAWLLWKRENWCELIDPCLDVKHPNMDIMRFINVGLMCVQDNAVDRPAISDAISLLMNESTSLPDPKQPAYFRNRGEYPFELEEPQSVNLVTGSPPDGR</sequence>
<dbReference type="SMART" id="SM00220">
    <property type="entry name" value="S_TKc"/>
    <property type="match status" value="1"/>
</dbReference>
<dbReference type="KEGG" id="bdi:100827116"/>
<dbReference type="ExpressionAtlas" id="A0A0Q3GYD3">
    <property type="expression patterns" value="baseline"/>
</dbReference>
<evidence type="ECO:0000256" key="13">
    <source>
        <dbReference type="ARBA" id="ARBA00023157"/>
    </source>
</evidence>
<evidence type="ECO:0000313" key="23">
    <source>
        <dbReference type="EMBL" id="KQK15904.1"/>
    </source>
</evidence>
<dbReference type="Gene3D" id="1.10.510.10">
    <property type="entry name" value="Transferase(Phosphotransferase) domain 1"/>
    <property type="match status" value="1"/>
</dbReference>
<dbReference type="EnsemblPlants" id="KQK15904">
    <property type="protein sequence ID" value="KQK15904"/>
    <property type="gene ID" value="BRADI_1g25693v3"/>
</dbReference>
<dbReference type="OrthoDB" id="4062651at2759"/>
<keyword evidence="9" id="KW-0418">Kinase</keyword>
<evidence type="ECO:0000256" key="5">
    <source>
        <dbReference type="ARBA" id="ARBA00022692"/>
    </source>
</evidence>
<dbReference type="SUPFAM" id="SSF56112">
    <property type="entry name" value="Protein kinase-like (PK-like)"/>
    <property type="match status" value="1"/>
</dbReference>
<dbReference type="GO" id="GO:0007165">
    <property type="term" value="P:signal transduction"/>
    <property type="evidence" value="ECO:0000318"/>
    <property type="project" value="GO_Central"/>
</dbReference>
<dbReference type="GeneID" id="100827116"/>
<dbReference type="InterPro" id="IPR008271">
    <property type="entry name" value="Ser/Thr_kinase_AS"/>
</dbReference>
<feature type="domain" description="Protein kinase" evidence="21">
    <location>
        <begin position="382"/>
        <end position="660"/>
    </location>
</feature>